<evidence type="ECO:0000256" key="6">
    <source>
        <dbReference type="SAM" id="MobiDB-lite"/>
    </source>
</evidence>
<dbReference type="PROSITE" id="PS50118">
    <property type="entry name" value="HMG_BOX_2"/>
    <property type="match status" value="1"/>
</dbReference>
<dbReference type="GO" id="GO:0005634">
    <property type="term" value="C:nucleus"/>
    <property type="evidence" value="ECO:0007669"/>
    <property type="project" value="UniProtKB-UniRule"/>
</dbReference>
<name>A0ABD3U1E4_SINWO</name>
<reference evidence="8 9" key="1">
    <citation type="submission" date="2024-11" db="EMBL/GenBank/DDBJ databases">
        <title>Chromosome-level genome assembly of the freshwater bivalve Anodonta woodiana.</title>
        <authorList>
            <person name="Chen X."/>
        </authorList>
    </citation>
    <scope>NUCLEOTIDE SEQUENCE [LARGE SCALE GENOMIC DNA]</scope>
    <source>
        <strain evidence="8">MN2024</strain>
        <tissue evidence="8">Gills</tissue>
    </source>
</reference>
<feature type="region of interest" description="Disordered" evidence="6">
    <location>
        <begin position="282"/>
        <end position="306"/>
    </location>
</feature>
<evidence type="ECO:0000256" key="5">
    <source>
        <dbReference type="PROSITE-ProRule" id="PRU00267"/>
    </source>
</evidence>
<feature type="compositionally biased region" description="Polar residues" evidence="6">
    <location>
        <begin position="704"/>
        <end position="744"/>
    </location>
</feature>
<dbReference type="EMBL" id="JBJQND010000017">
    <property type="protein sequence ID" value="KAL3842275.1"/>
    <property type="molecule type" value="Genomic_DNA"/>
</dbReference>
<keyword evidence="3" id="KW-0804">Transcription</keyword>
<keyword evidence="9" id="KW-1185">Reference proteome</keyword>
<feature type="domain" description="HMG box" evidence="7">
    <location>
        <begin position="514"/>
        <end position="582"/>
    </location>
</feature>
<feature type="compositionally biased region" description="Polar residues" evidence="6">
    <location>
        <begin position="631"/>
        <end position="658"/>
    </location>
</feature>
<feature type="compositionally biased region" description="Polar residues" evidence="6">
    <location>
        <begin position="284"/>
        <end position="304"/>
    </location>
</feature>
<feature type="compositionally biased region" description="Acidic residues" evidence="6">
    <location>
        <begin position="686"/>
        <end position="700"/>
    </location>
</feature>
<accession>A0ABD3U1E4</accession>
<feature type="region of interest" description="Disordered" evidence="6">
    <location>
        <begin position="219"/>
        <end position="240"/>
    </location>
</feature>
<evidence type="ECO:0000256" key="1">
    <source>
        <dbReference type="ARBA" id="ARBA00023015"/>
    </source>
</evidence>
<gene>
    <name evidence="8" type="ORF">ACJMK2_020307</name>
</gene>
<organism evidence="8 9">
    <name type="scientific">Sinanodonta woodiana</name>
    <name type="common">Chinese pond mussel</name>
    <name type="synonym">Anodonta woodiana</name>
    <dbReference type="NCBI Taxonomy" id="1069815"/>
    <lineage>
        <taxon>Eukaryota</taxon>
        <taxon>Metazoa</taxon>
        <taxon>Spiralia</taxon>
        <taxon>Lophotrochozoa</taxon>
        <taxon>Mollusca</taxon>
        <taxon>Bivalvia</taxon>
        <taxon>Autobranchia</taxon>
        <taxon>Heteroconchia</taxon>
        <taxon>Palaeoheterodonta</taxon>
        <taxon>Unionida</taxon>
        <taxon>Unionoidea</taxon>
        <taxon>Unionidae</taxon>
        <taxon>Unioninae</taxon>
        <taxon>Sinanodonta</taxon>
    </lineage>
</organism>
<evidence type="ECO:0000259" key="7">
    <source>
        <dbReference type="PROSITE" id="PS50118"/>
    </source>
</evidence>
<dbReference type="FunFam" id="1.10.30.10:FF:000003">
    <property type="entry name" value="Putative transcription factor SOX-6"/>
    <property type="match status" value="1"/>
</dbReference>
<feature type="region of interest" description="Disordered" evidence="6">
    <location>
        <begin position="40"/>
        <end position="91"/>
    </location>
</feature>
<feature type="compositionally biased region" description="Basic and acidic residues" evidence="6">
    <location>
        <begin position="219"/>
        <end position="239"/>
    </location>
</feature>
<dbReference type="InterPro" id="IPR036910">
    <property type="entry name" value="HMG_box_dom_sf"/>
</dbReference>
<dbReference type="GO" id="GO:0003677">
    <property type="term" value="F:DNA binding"/>
    <property type="evidence" value="ECO:0007669"/>
    <property type="project" value="UniProtKB-UniRule"/>
</dbReference>
<dbReference type="SUPFAM" id="SSF47095">
    <property type="entry name" value="HMG-box"/>
    <property type="match status" value="1"/>
</dbReference>
<evidence type="ECO:0000256" key="4">
    <source>
        <dbReference type="ARBA" id="ARBA00023242"/>
    </source>
</evidence>
<protein>
    <recommendedName>
        <fullName evidence="7">HMG box domain-containing protein</fullName>
    </recommendedName>
</protein>
<dbReference type="Gene3D" id="1.10.30.10">
    <property type="entry name" value="High mobility group box domain"/>
    <property type="match status" value="1"/>
</dbReference>
<dbReference type="Pfam" id="PF00505">
    <property type="entry name" value="HMG_box"/>
    <property type="match status" value="1"/>
</dbReference>
<proteinExistence type="predicted"/>
<comment type="caution">
    <text evidence="8">The sequence shown here is derived from an EMBL/GenBank/DDBJ whole genome shotgun (WGS) entry which is preliminary data.</text>
</comment>
<dbReference type="InterPro" id="IPR051356">
    <property type="entry name" value="SOX/SOX-like_TF"/>
</dbReference>
<feature type="region of interest" description="Disordered" evidence="6">
    <location>
        <begin position="631"/>
        <end position="744"/>
    </location>
</feature>
<dbReference type="PANTHER" id="PTHR45789">
    <property type="entry name" value="FI18025P1"/>
    <property type="match status" value="1"/>
</dbReference>
<keyword evidence="1" id="KW-0805">Transcription regulation</keyword>
<keyword evidence="4 5" id="KW-0539">Nucleus</keyword>
<evidence type="ECO:0000256" key="2">
    <source>
        <dbReference type="ARBA" id="ARBA00023125"/>
    </source>
</evidence>
<keyword evidence="2 5" id="KW-0238">DNA-binding</keyword>
<evidence type="ECO:0000256" key="3">
    <source>
        <dbReference type="ARBA" id="ARBA00023163"/>
    </source>
</evidence>
<dbReference type="AlphaFoldDB" id="A0ABD3U1E4"/>
<sequence length="744" mass="83156">MLVHCSSTPSSHMSSSLFDCYGGSIVSGMLEMQPSLALNSARSMSSKRKNTPTKLPKDELLGDQDFYKSSLSTHSDKEHNHDTPTFYSAENSNSANNNLYSDFGQEKPYHKQQRLLQGVKSDDSDSELDLHNKVNLNNNHITKSALGLQKKSMESVLRRLNSKSDQEQGTNMTSASMTWSQEEVIMESIQTILSDSSAQDKERRLGDMIAQLQSIRESLRKEKEKQQEEVSKSPDHSEKNYASSMMVAQSRMSPPTNSSLAAMEMKHHSISPPHAISPYRLSPRTHSSPSPVLRQTSPHITGAQTPAWLNPRETTESEQEGPLNLTKKVKLEMKMERPSDEYLGFPFMSSAKPEKVVTPPPAHSNHHRQTVASTPPMASTFVGVRPHFIPPQYVTSPFMGLASHLPVSAVLNNLSNNMTHSHLLNGKSHSESEKESLVQEMLARQLSQANASMFPGLQLPFYSPASISHLQSMTMPKSRTDVISNDSADNASKMFGAKIIRSQKDKPDPNRPHVKRPMNAFMVWAREERRKILKACPDMHNSNISKILGAKWKAMTNAEKQPYYEEQSRLSKLHMEKHPDYRYRPRPKRTCIVDGKKLRISEYKSLMKSRRQDIRRVWYGDSGTTYVEGLINSTDGGSRSSNLDISRLLSPSSSNTAVASELSGKESPKTTSMASHIGNGNHIFDREDDEEERETEMDDETSNHSDANFSDSIDPTSDTSMDMSYDNTENSLDNGNSSASPVAS</sequence>
<dbReference type="SMART" id="SM00398">
    <property type="entry name" value="HMG"/>
    <property type="match status" value="1"/>
</dbReference>
<dbReference type="InterPro" id="IPR009071">
    <property type="entry name" value="HMG_box_dom"/>
</dbReference>
<feature type="DNA-binding region" description="HMG box" evidence="5">
    <location>
        <begin position="514"/>
        <end position="582"/>
    </location>
</feature>
<evidence type="ECO:0000313" key="9">
    <source>
        <dbReference type="Proteomes" id="UP001634394"/>
    </source>
</evidence>
<dbReference type="CDD" id="cd22042">
    <property type="entry name" value="HMG-box_EGL13-like"/>
    <property type="match status" value="1"/>
</dbReference>
<dbReference type="PANTHER" id="PTHR45789:SF2">
    <property type="entry name" value="FI18025P1"/>
    <property type="match status" value="1"/>
</dbReference>
<dbReference type="Proteomes" id="UP001634394">
    <property type="component" value="Unassembled WGS sequence"/>
</dbReference>
<evidence type="ECO:0000313" key="8">
    <source>
        <dbReference type="EMBL" id="KAL3842275.1"/>
    </source>
</evidence>